<gene>
    <name evidence="1" type="ORF">CC86DRAFT_399668</name>
</gene>
<keyword evidence="2" id="KW-1185">Reference proteome</keyword>
<dbReference type="Proteomes" id="UP000799424">
    <property type="component" value="Unassembled WGS sequence"/>
</dbReference>
<evidence type="ECO:0000313" key="2">
    <source>
        <dbReference type="Proteomes" id="UP000799424"/>
    </source>
</evidence>
<dbReference type="OrthoDB" id="3799837at2759"/>
<protein>
    <submittedName>
        <fullName evidence="1">Uncharacterized protein</fullName>
    </submittedName>
</protein>
<reference evidence="1" key="1">
    <citation type="journal article" date="2020" name="Stud. Mycol.">
        <title>101 Dothideomycetes genomes: a test case for predicting lifestyles and emergence of pathogens.</title>
        <authorList>
            <person name="Haridas S."/>
            <person name="Albert R."/>
            <person name="Binder M."/>
            <person name="Bloem J."/>
            <person name="Labutti K."/>
            <person name="Salamov A."/>
            <person name="Andreopoulos B."/>
            <person name="Baker S."/>
            <person name="Barry K."/>
            <person name="Bills G."/>
            <person name="Bluhm B."/>
            <person name="Cannon C."/>
            <person name="Castanera R."/>
            <person name="Culley D."/>
            <person name="Daum C."/>
            <person name="Ezra D."/>
            <person name="Gonzalez J."/>
            <person name="Henrissat B."/>
            <person name="Kuo A."/>
            <person name="Liang C."/>
            <person name="Lipzen A."/>
            <person name="Lutzoni F."/>
            <person name="Magnuson J."/>
            <person name="Mondo S."/>
            <person name="Nolan M."/>
            <person name="Ohm R."/>
            <person name="Pangilinan J."/>
            <person name="Park H.-J."/>
            <person name="Ramirez L."/>
            <person name="Alfaro M."/>
            <person name="Sun H."/>
            <person name="Tritt A."/>
            <person name="Yoshinaga Y."/>
            <person name="Zwiers L.-H."/>
            <person name="Turgeon B."/>
            <person name="Goodwin S."/>
            <person name="Spatafora J."/>
            <person name="Crous P."/>
            <person name="Grigoriev I."/>
        </authorList>
    </citation>
    <scope>NUCLEOTIDE SEQUENCE</scope>
    <source>
        <strain evidence="1">CBS 113818</strain>
    </source>
</reference>
<evidence type="ECO:0000313" key="1">
    <source>
        <dbReference type="EMBL" id="KAF2833011.1"/>
    </source>
</evidence>
<organism evidence="1 2">
    <name type="scientific">Ophiobolus disseminans</name>
    <dbReference type="NCBI Taxonomy" id="1469910"/>
    <lineage>
        <taxon>Eukaryota</taxon>
        <taxon>Fungi</taxon>
        <taxon>Dikarya</taxon>
        <taxon>Ascomycota</taxon>
        <taxon>Pezizomycotina</taxon>
        <taxon>Dothideomycetes</taxon>
        <taxon>Pleosporomycetidae</taxon>
        <taxon>Pleosporales</taxon>
        <taxon>Pleosporineae</taxon>
        <taxon>Phaeosphaeriaceae</taxon>
        <taxon>Ophiobolus</taxon>
    </lineage>
</organism>
<sequence length="104" mass="11867">MHSNMMNGFPREMISMAKDLKEMIISQLQAGYGLGGNNSINRFDVYHLKDGDTFVARAIVYLKGSNGSSDFSTWVKLLDGRSEERVVNALENLWNRPRRRTFPP</sequence>
<proteinExistence type="predicted"/>
<dbReference type="AlphaFoldDB" id="A0A6A7AI77"/>
<name>A0A6A7AI77_9PLEO</name>
<accession>A0A6A7AI77</accession>
<dbReference type="EMBL" id="MU006216">
    <property type="protein sequence ID" value="KAF2833011.1"/>
    <property type="molecule type" value="Genomic_DNA"/>
</dbReference>